<dbReference type="EMBL" id="JBJUIK010000011">
    <property type="protein sequence ID" value="KAL3513095.1"/>
    <property type="molecule type" value="Genomic_DNA"/>
</dbReference>
<evidence type="ECO:0000313" key="3">
    <source>
        <dbReference type="Proteomes" id="UP001630127"/>
    </source>
</evidence>
<evidence type="ECO:0000256" key="1">
    <source>
        <dbReference type="SAM" id="MobiDB-lite"/>
    </source>
</evidence>
<dbReference type="PANTHER" id="PTHR31973:SF187">
    <property type="entry name" value="MUTATOR TRANSPOSASE MUDRA PROTEIN"/>
    <property type="match status" value="1"/>
</dbReference>
<dbReference type="PANTHER" id="PTHR31973">
    <property type="entry name" value="POLYPROTEIN, PUTATIVE-RELATED"/>
    <property type="match status" value="1"/>
</dbReference>
<dbReference type="Proteomes" id="UP001630127">
    <property type="component" value="Unassembled WGS sequence"/>
</dbReference>
<name>A0ABD2Z0Q3_9GENT</name>
<dbReference type="AlphaFoldDB" id="A0ABD2Z0Q3"/>
<sequence length="343" mass="39671">MECKTSSFQHHNVVPSLNLKLLKAIKEISNQQPPKMEYHGKRYMPNYLYIHWFHVKFGGGSCWSVELDYSIVSNRDFWMSKRNWTLKLLYYRLFQHKFKLLGGEPNTSIGNGEVNATAACSRKTKKKWKKNLKKERRPFGGDDESSECDSLRDSEYDFSEEEDLQKYIGEGLVVGGHMLQNSLGYLKTLMKMCRTLMIAWKCQNSHLREFHRNSDSSDAEGGMGKKYKKFVRFRPAIDMNNPQFELGMLFETDTGEDQFERLYVCLGPCGKWFLEGCRPVIGLDGYHLRGSYKGVLLTAVGIDPNNQLYLVVLCAVVEIKNKCTWKWFLTGLKQDLGIKNESN</sequence>
<gene>
    <name evidence="2" type="ORF">ACH5RR_025812</name>
</gene>
<evidence type="ECO:0000313" key="2">
    <source>
        <dbReference type="EMBL" id="KAL3513095.1"/>
    </source>
</evidence>
<accession>A0ABD2Z0Q3</accession>
<feature type="region of interest" description="Disordered" evidence="1">
    <location>
        <begin position="131"/>
        <end position="150"/>
    </location>
</feature>
<protein>
    <recommendedName>
        <fullName evidence="4">MULE transposase domain-containing protein</fullName>
    </recommendedName>
</protein>
<comment type="caution">
    <text evidence="2">The sequence shown here is derived from an EMBL/GenBank/DDBJ whole genome shotgun (WGS) entry which is preliminary data.</text>
</comment>
<reference evidence="2 3" key="1">
    <citation type="submission" date="2024-11" db="EMBL/GenBank/DDBJ databases">
        <title>A near-complete genome assembly of Cinchona calisaya.</title>
        <authorList>
            <person name="Lian D.C."/>
            <person name="Zhao X.W."/>
            <person name="Wei L."/>
        </authorList>
    </citation>
    <scope>NUCLEOTIDE SEQUENCE [LARGE SCALE GENOMIC DNA]</scope>
    <source>
        <tissue evidence="2">Nenye</tissue>
    </source>
</reference>
<organism evidence="2 3">
    <name type="scientific">Cinchona calisaya</name>
    <dbReference type="NCBI Taxonomy" id="153742"/>
    <lineage>
        <taxon>Eukaryota</taxon>
        <taxon>Viridiplantae</taxon>
        <taxon>Streptophyta</taxon>
        <taxon>Embryophyta</taxon>
        <taxon>Tracheophyta</taxon>
        <taxon>Spermatophyta</taxon>
        <taxon>Magnoliopsida</taxon>
        <taxon>eudicotyledons</taxon>
        <taxon>Gunneridae</taxon>
        <taxon>Pentapetalae</taxon>
        <taxon>asterids</taxon>
        <taxon>lamiids</taxon>
        <taxon>Gentianales</taxon>
        <taxon>Rubiaceae</taxon>
        <taxon>Cinchonoideae</taxon>
        <taxon>Cinchoneae</taxon>
        <taxon>Cinchona</taxon>
    </lineage>
</organism>
<proteinExistence type="predicted"/>
<keyword evidence="3" id="KW-1185">Reference proteome</keyword>
<evidence type="ECO:0008006" key="4">
    <source>
        <dbReference type="Google" id="ProtNLM"/>
    </source>
</evidence>